<organism evidence="3 4">
    <name type="scientific">Nocardia veterana</name>
    <dbReference type="NCBI Taxonomy" id="132249"/>
    <lineage>
        <taxon>Bacteria</taxon>
        <taxon>Bacillati</taxon>
        <taxon>Actinomycetota</taxon>
        <taxon>Actinomycetes</taxon>
        <taxon>Mycobacteriales</taxon>
        <taxon>Nocardiaceae</taxon>
        <taxon>Nocardia</taxon>
    </lineage>
</organism>
<sequence length="386" mass="38901">MATGVGLRIAEDECIAAIVTGGGDTDETSEPLFITRESVLHMSDDGDTALGGTAPPGHTHSITGFVRAIGDPAGIPVDDGEAFRAEDLFATAAFCLINLASDHLNGPAEFYAAHPADWPPEHVRGVREALDYLGLRSVVLVSEGDLPPADDIRGHAGNAARAALATVLATPAGATPPDPTPPDPAAGDIALVSTDVLPAVPASTTAQAYSAAVPVQTPTPEPAATVAATMAAPVTDTAPEPKKSRRTAILIAAAAALVGLALGGVAAAMMLRDDHPARLPATVSGAAEATTTVTTTVAAPAPPPPPPALTTVAPAPPETTTEPTTTTPPPSSSTSVTPTPTTTPETTTRTSPTTRTRTTTTTPDPLDEVPGFSWPTGVPRPWNTGS</sequence>
<evidence type="ECO:0000256" key="1">
    <source>
        <dbReference type="SAM" id="MobiDB-lite"/>
    </source>
</evidence>
<evidence type="ECO:0000313" key="3">
    <source>
        <dbReference type="EMBL" id="NKY85629.1"/>
    </source>
</evidence>
<feature type="compositionally biased region" description="Low complexity" evidence="1">
    <location>
        <begin position="309"/>
        <end position="325"/>
    </location>
</feature>
<keyword evidence="2" id="KW-0472">Membrane</keyword>
<accession>A0A7X6LW08</accession>
<feature type="transmembrane region" description="Helical" evidence="2">
    <location>
        <begin position="248"/>
        <end position="271"/>
    </location>
</feature>
<feature type="region of interest" description="Disordered" evidence="1">
    <location>
        <begin position="296"/>
        <end position="386"/>
    </location>
</feature>
<gene>
    <name evidence="3" type="ORF">HGA07_08320</name>
</gene>
<dbReference type="Proteomes" id="UP000523447">
    <property type="component" value="Unassembled WGS sequence"/>
</dbReference>
<keyword evidence="2" id="KW-1133">Transmembrane helix</keyword>
<reference evidence="3 4" key="1">
    <citation type="submission" date="2020-04" db="EMBL/GenBank/DDBJ databases">
        <title>MicrobeNet Type strains.</title>
        <authorList>
            <person name="Nicholson A.C."/>
        </authorList>
    </citation>
    <scope>NUCLEOTIDE SEQUENCE [LARGE SCALE GENOMIC DNA]</scope>
    <source>
        <strain evidence="3 4">DSM 44445</strain>
    </source>
</reference>
<keyword evidence="4" id="KW-1185">Reference proteome</keyword>
<dbReference type="AlphaFoldDB" id="A0A7X6LW08"/>
<proteinExistence type="predicted"/>
<comment type="caution">
    <text evidence="3">The sequence shown here is derived from an EMBL/GenBank/DDBJ whole genome shotgun (WGS) entry which is preliminary data.</text>
</comment>
<dbReference type="EMBL" id="JAAXPE010000006">
    <property type="protein sequence ID" value="NKY85629.1"/>
    <property type="molecule type" value="Genomic_DNA"/>
</dbReference>
<protein>
    <submittedName>
        <fullName evidence="3">Uncharacterized protein</fullName>
    </submittedName>
</protein>
<evidence type="ECO:0000256" key="2">
    <source>
        <dbReference type="SAM" id="Phobius"/>
    </source>
</evidence>
<feature type="compositionally biased region" description="Low complexity" evidence="1">
    <location>
        <begin position="332"/>
        <end position="370"/>
    </location>
</feature>
<keyword evidence="2" id="KW-0812">Transmembrane</keyword>
<dbReference type="RefSeq" id="WP_083893262.1">
    <property type="nucleotide sequence ID" value="NZ_CAWPHS010000056.1"/>
</dbReference>
<evidence type="ECO:0000313" key="4">
    <source>
        <dbReference type="Proteomes" id="UP000523447"/>
    </source>
</evidence>
<name>A0A7X6LW08_9NOCA</name>